<evidence type="ECO:0000313" key="1">
    <source>
        <dbReference type="EnsemblMetazoa" id="CJA22118.1"/>
    </source>
</evidence>
<organism evidence="1 2">
    <name type="scientific">Caenorhabditis japonica</name>
    <dbReference type="NCBI Taxonomy" id="281687"/>
    <lineage>
        <taxon>Eukaryota</taxon>
        <taxon>Metazoa</taxon>
        <taxon>Ecdysozoa</taxon>
        <taxon>Nematoda</taxon>
        <taxon>Chromadorea</taxon>
        <taxon>Rhabditida</taxon>
        <taxon>Rhabditina</taxon>
        <taxon>Rhabditomorpha</taxon>
        <taxon>Rhabditoidea</taxon>
        <taxon>Rhabditidae</taxon>
        <taxon>Peloderinae</taxon>
        <taxon>Caenorhabditis</taxon>
    </lineage>
</organism>
<protein>
    <submittedName>
        <fullName evidence="1">Uncharacterized protein</fullName>
    </submittedName>
</protein>
<reference evidence="1" key="2">
    <citation type="submission" date="2022-06" db="UniProtKB">
        <authorList>
            <consortium name="EnsemblMetazoa"/>
        </authorList>
    </citation>
    <scope>IDENTIFICATION</scope>
    <source>
        <strain evidence="1">DF5081</strain>
    </source>
</reference>
<dbReference type="AlphaFoldDB" id="A0A8R1E5A4"/>
<sequence length="68" mass="7758">MRYSFETSQSRLQTPGAYISLCRGVFAGSQICQIQNDAYIVRRRLKPTNTAATALFSEFRKKMSAEFD</sequence>
<accession>A0A8R1E5A4</accession>
<reference evidence="2" key="1">
    <citation type="submission" date="2010-08" db="EMBL/GenBank/DDBJ databases">
        <authorList>
            <consortium name="Caenorhabditis japonica Sequencing Consortium"/>
            <person name="Wilson R.K."/>
        </authorList>
    </citation>
    <scope>NUCLEOTIDE SEQUENCE [LARGE SCALE GENOMIC DNA]</scope>
    <source>
        <strain evidence="2">DF5081</strain>
    </source>
</reference>
<dbReference type="Proteomes" id="UP000005237">
    <property type="component" value="Unassembled WGS sequence"/>
</dbReference>
<evidence type="ECO:0000313" key="2">
    <source>
        <dbReference type="Proteomes" id="UP000005237"/>
    </source>
</evidence>
<proteinExistence type="predicted"/>
<keyword evidence="2" id="KW-1185">Reference proteome</keyword>
<name>A0A8R1E5A4_CAEJA</name>
<dbReference type="EnsemblMetazoa" id="CJA22118.1">
    <property type="protein sequence ID" value="CJA22118.1"/>
    <property type="gene ID" value="WBGene00177690"/>
</dbReference>